<dbReference type="EMBL" id="NCVQ01000001">
    <property type="protein sequence ID" value="PWZ55996.1"/>
    <property type="molecule type" value="Genomic_DNA"/>
</dbReference>
<evidence type="ECO:0000313" key="1">
    <source>
        <dbReference type="EMBL" id="PWZ55996.1"/>
    </source>
</evidence>
<name>A0A317YD34_MAIZE</name>
<sequence>MTLNQTEHKVGHRT</sequence>
<proteinExistence type="predicted"/>
<accession>A0A317YD34</accession>
<gene>
    <name evidence="1" type="ORF">Zm00014a_009009</name>
</gene>
<reference evidence="1" key="1">
    <citation type="journal article" date="2018" name="Nat. Genet.">
        <title>Extensive intraspecific gene order and gene structural variations between Mo17 and other maize genomes.</title>
        <authorList>
            <person name="Sun S."/>
            <person name="Zhou Y."/>
            <person name="Chen J."/>
            <person name="Shi J."/>
            <person name="Zhao H."/>
            <person name="Zhao H."/>
            <person name="Song W."/>
            <person name="Zhang M."/>
            <person name="Cui Y."/>
            <person name="Dong X."/>
            <person name="Liu H."/>
            <person name="Ma X."/>
            <person name="Jiao Y."/>
            <person name="Wang B."/>
            <person name="Wei X."/>
            <person name="Stein J.C."/>
            <person name="Glaubitz J.C."/>
            <person name="Lu F."/>
            <person name="Yu G."/>
            <person name="Liang C."/>
            <person name="Fengler K."/>
            <person name="Li B."/>
            <person name="Rafalski A."/>
            <person name="Schnable P.S."/>
            <person name="Ware D.H."/>
            <person name="Buckler E.S."/>
            <person name="Lai J."/>
        </authorList>
    </citation>
    <scope>NUCLEOTIDE SEQUENCE [LARGE SCALE GENOMIC DNA]</scope>
    <source>
        <tissue evidence="1">Seedling</tissue>
    </source>
</reference>
<organism evidence="1">
    <name type="scientific">Zea mays</name>
    <name type="common">Maize</name>
    <dbReference type="NCBI Taxonomy" id="4577"/>
    <lineage>
        <taxon>Eukaryota</taxon>
        <taxon>Viridiplantae</taxon>
        <taxon>Streptophyta</taxon>
        <taxon>Embryophyta</taxon>
        <taxon>Tracheophyta</taxon>
        <taxon>Spermatophyta</taxon>
        <taxon>Magnoliopsida</taxon>
        <taxon>Liliopsida</taxon>
        <taxon>Poales</taxon>
        <taxon>Poaceae</taxon>
        <taxon>PACMAD clade</taxon>
        <taxon>Panicoideae</taxon>
        <taxon>Andropogonodae</taxon>
        <taxon>Andropogoneae</taxon>
        <taxon>Tripsacinae</taxon>
        <taxon>Zea</taxon>
    </lineage>
</organism>
<comment type="caution">
    <text evidence="1">The sequence shown here is derived from an EMBL/GenBank/DDBJ whole genome shotgun (WGS) entry which is preliminary data.</text>
</comment>
<dbReference type="Proteomes" id="UP000251960">
    <property type="component" value="Chromosome 1"/>
</dbReference>
<protein>
    <submittedName>
        <fullName evidence="1">Uncharacterized protein</fullName>
    </submittedName>
</protein>